<dbReference type="RefSeq" id="WP_128501467.1">
    <property type="nucleotide sequence ID" value="NZ_CP035107.1"/>
</dbReference>
<name>A0A410JS75_ORNRH</name>
<dbReference type="Proteomes" id="UP000287701">
    <property type="component" value="Chromosome"/>
</dbReference>
<feature type="domain" description="Lipocalin-like" evidence="1">
    <location>
        <begin position="39"/>
        <end position="134"/>
    </location>
</feature>
<proteinExistence type="predicted"/>
<reference evidence="2 3" key="1">
    <citation type="submission" date="2019-01" db="EMBL/GenBank/DDBJ databases">
        <title>Whole Genome of Ornithobacterium rhinotracheale FARPER-174b.</title>
        <authorList>
            <person name="Tataje-Lavanda L.A."/>
            <person name="Montalvan A."/>
            <person name="Montesinos R."/>
            <person name="Zimic M."/>
            <person name="Fernandez-Sanchez M."/>
            <person name="Fernandez-Diaz M."/>
        </authorList>
    </citation>
    <scope>NUCLEOTIDE SEQUENCE [LARGE SCALE GENOMIC DNA]</scope>
    <source>
        <strain evidence="2 3">FARPER-174b</strain>
    </source>
</reference>
<gene>
    <name evidence="2" type="ORF">EQP59_06515</name>
</gene>
<organism evidence="2 3">
    <name type="scientific">Ornithobacterium rhinotracheale</name>
    <dbReference type="NCBI Taxonomy" id="28251"/>
    <lineage>
        <taxon>Bacteria</taxon>
        <taxon>Pseudomonadati</taxon>
        <taxon>Bacteroidota</taxon>
        <taxon>Flavobacteriia</taxon>
        <taxon>Flavobacteriales</taxon>
        <taxon>Weeksellaceae</taxon>
        <taxon>Ornithobacterium</taxon>
    </lineage>
</organism>
<accession>A0A410JS75</accession>
<protein>
    <recommendedName>
        <fullName evidence="1">Lipocalin-like domain-containing protein</fullName>
    </recommendedName>
</protein>
<dbReference type="Pfam" id="PF13648">
    <property type="entry name" value="Lipocalin_4"/>
    <property type="match status" value="1"/>
</dbReference>
<evidence type="ECO:0000259" key="1">
    <source>
        <dbReference type="Pfam" id="PF13648"/>
    </source>
</evidence>
<dbReference type="EMBL" id="CP035107">
    <property type="protein sequence ID" value="QAR31012.1"/>
    <property type="molecule type" value="Genomic_DNA"/>
</dbReference>
<dbReference type="OrthoDB" id="1263404at2"/>
<dbReference type="AlphaFoldDB" id="A0A410JS75"/>
<dbReference type="InterPro" id="IPR024311">
    <property type="entry name" value="Lipocalin-like"/>
</dbReference>
<evidence type="ECO:0000313" key="2">
    <source>
        <dbReference type="EMBL" id="QAR31012.1"/>
    </source>
</evidence>
<evidence type="ECO:0000313" key="3">
    <source>
        <dbReference type="Proteomes" id="UP000287701"/>
    </source>
</evidence>
<dbReference type="PROSITE" id="PS51257">
    <property type="entry name" value="PROKAR_LIPOPROTEIN"/>
    <property type="match status" value="1"/>
</dbReference>
<sequence>MKKLLLATMAGALFTACGSSDDSPQPPKPNPEKDYATLIIGKWHNSRMDVIYSKKGNVEIKDFTKYPKYDICRKKSYVEFTKGGERIERNYNFREGECKIDSVASVKYKLEGNRVIIGDEEGQILKLTDKELVVISDERDLDEDGKPEKNKFYLVRVK</sequence>